<sequence length="103" mass="11601">MCYIIHSKRTIFLFAEVSVSPIDLAAEMAAARKRRDDLTQRQLREARARAIRASVRPGSSRTEIEECARSFYPKLNPVLLEEAIELVCETPRDTVPLTTPVTG</sequence>
<name>A0A6J4LLG5_9BACT</name>
<reference evidence="1" key="1">
    <citation type="submission" date="2020-02" db="EMBL/GenBank/DDBJ databases">
        <authorList>
            <person name="Meier V. D."/>
        </authorList>
    </citation>
    <scope>NUCLEOTIDE SEQUENCE</scope>
    <source>
        <strain evidence="1">AVDCRST_MAG89</strain>
    </source>
</reference>
<protein>
    <submittedName>
        <fullName evidence="1">Uncharacterized protein</fullName>
    </submittedName>
</protein>
<dbReference type="EMBL" id="CADCTV010000495">
    <property type="protein sequence ID" value="CAA9334897.1"/>
    <property type="molecule type" value="Genomic_DNA"/>
</dbReference>
<organism evidence="1">
    <name type="scientific">uncultured Gemmatimonadota bacterium</name>
    <dbReference type="NCBI Taxonomy" id="203437"/>
    <lineage>
        <taxon>Bacteria</taxon>
        <taxon>Pseudomonadati</taxon>
        <taxon>Gemmatimonadota</taxon>
        <taxon>environmental samples</taxon>
    </lineage>
</organism>
<proteinExistence type="predicted"/>
<accession>A0A6J4LLG5</accession>
<evidence type="ECO:0000313" key="1">
    <source>
        <dbReference type="EMBL" id="CAA9334897.1"/>
    </source>
</evidence>
<gene>
    <name evidence="1" type="ORF">AVDCRST_MAG89-2327</name>
</gene>
<dbReference type="AlphaFoldDB" id="A0A6J4LLG5"/>